<dbReference type="PANTHER" id="PTHR40626">
    <property type="entry name" value="MIP31509P"/>
    <property type="match status" value="1"/>
</dbReference>
<keyword evidence="3" id="KW-0677">Repeat</keyword>
<dbReference type="SMART" id="SM00355">
    <property type="entry name" value="ZnF_C2H2"/>
    <property type="match status" value="2"/>
</dbReference>
<keyword evidence="9" id="KW-0812">Transmembrane</keyword>
<dbReference type="Pfam" id="PF00096">
    <property type="entry name" value="zf-C2H2"/>
    <property type="match status" value="2"/>
</dbReference>
<feature type="domain" description="C2H2-type" evidence="10">
    <location>
        <begin position="44"/>
        <end position="71"/>
    </location>
</feature>
<evidence type="ECO:0000256" key="2">
    <source>
        <dbReference type="ARBA" id="ARBA00022723"/>
    </source>
</evidence>
<keyword evidence="6" id="KW-0539">Nucleus</keyword>
<evidence type="ECO:0000256" key="1">
    <source>
        <dbReference type="ARBA" id="ARBA00004123"/>
    </source>
</evidence>
<feature type="region of interest" description="Disordered" evidence="8">
    <location>
        <begin position="299"/>
        <end position="362"/>
    </location>
</feature>
<dbReference type="CDD" id="cd12148">
    <property type="entry name" value="fungal_TF_MHR"/>
    <property type="match status" value="1"/>
</dbReference>
<feature type="compositionally biased region" description="Basic and acidic residues" evidence="8">
    <location>
        <begin position="21"/>
        <end position="31"/>
    </location>
</feature>
<organism evidence="11 12">
    <name type="scientific">Candidozyma haemuli</name>
    <dbReference type="NCBI Taxonomy" id="45357"/>
    <lineage>
        <taxon>Eukaryota</taxon>
        <taxon>Fungi</taxon>
        <taxon>Dikarya</taxon>
        <taxon>Ascomycota</taxon>
        <taxon>Saccharomycotina</taxon>
        <taxon>Pichiomycetes</taxon>
        <taxon>Metschnikowiaceae</taxon>
        <taxon>Candidozyma</taxon>
    </lineage>
</organism>
<dbReference type="Gene3D" id="3.30.160.60">
    <property type="entry name" value="Classic Zinc Finger"/>
    <property type="match status" value="2"/>
</dbReference>
<name>A0ABX8I7E2_9ASCO</name>
<feature type="transmembrane region" description="Helical" evidence="9">
    <location>
        <begin position="1025"/>
        <end position="1041"/>
    </location>
</feature>
<keyword evidence="12" id="KW-1185">Reference proteome</keyword>
<gene>
    <name evidence="11" type="ORF">CA3LBN_002682</name>
</gene>
<evidence type="ECO:0000256" key="6">
    <source>
        <dbReference type="ARBA" id="ARBA00023242"/>
    </source>
</evidence>
<evidence type="ECO:0000313" key="11">
    <source>
        <dbReference type="EMBL" id="QWU88374.1"/>
    </source>
</evidence>
<feature type="transmembrane region" description="Helical" evidence="9">
    <location>
        <begin position="1237"/>
        <end position="1259"/>
    </location>
</feature>
<feature type="compositionally biased region" description="Polar residues" evidence="8">
    <location>
        <begin position="194"/>
        <end position="209"/>
    </location>
</feature>
<keyword evidence="5" id="KW-0862">Zinc</keyword>
<feature type="region of interest" description="Disordered" evidence="8">
    <location>
        <begin position="184"/>
        <end position="232"/>
    </location>
</feature>
<feature type="compositionally biased region" description="Polar residues" evidence="8">
    <location>
        <begin position="299"/>
        <end position="324"/>
    </location>
</feature>
<protein>
    <recommendedName>
        <fullName evidence="10">C2H2-type domain-containing protein</fullName>
    </recommendedName>
</protein>
<keyword evidence="9" id="KW-1133">Transmembrane helix</keyword>
<dbReference type="PANTHER" id="PTHR40626:SF28">
    <property type="entry name" value="REGULATORY PROTEIN ADR1"/>
    <property type="match status" value="1"/>
</dbReference>
<evidence type="ECO:0000256" key="9">
    <source>
        <dbReference type="SAM" id="Phobius"/>
    </source>
</evidence>
<dbReference type="InterPro" id="IPR036236">
    <property type="entry name" value="Znf_C2H2_sf"/>
</dbReference>
<evidence type="ECO:0000256" key="7">
    <source>
        <dbReference type="PROSITE-ProRule" id="PRU00042"/>
    </source>
</evidence>
<evidence type="ECO:0000256" key="8">
    <source>
        <dbReference type="SAM" id="MobiDB-lite"/>
    </source>
</evidence>
<evidence type="ECO:0000256" key="3">
    <source>
        <dbReference type="ARBA" id="ARBA00022737"/>
    </source>
</evidence>
<feature type="region of interest" description="Disordered" evidence="8">
    <location>
        <begin position="1"/>
        <end position="37"/>
    </location>
</feature>
<feature type="domain" description="C2H2-type" evidence="10">
    <location>
        <begin position="72"/>
        <end position="100"/>
    </location>
</feature>
<dbReference type="PROSITE" id="PS50157">
    <property type="entry name" value="ZINC_FINGER_C2H2_2"/>
    <property type="match status" value="2"/>
</dbReference>
<dbReference type="PROSITE" id="PS00028">
    <property type="entry name" value="ZINC_FINGER_C2H2_1"/>
    <property type="match status" value="2"/>
</dbReference>
<evidence type="ECO:0000259" key="10">
    <source>
        <dbReference type="PROSITE" id="PS50157"/>
    </source>
</evidence>
<dbReference type="EMBL" id="CP076663">
    <property type="protein sequence ID" value="QWU88374.1"/>
    <property type="molecule type" value="Genomic_DNA"/>
</dbReference>
<sequence>MDFSLQDNIERDDSPDALAPESKKKIPRELTAHGTTPSGKPRLFVCNTCTRAFARLEHLRRHERSHTKEKPFTCGVCQRKFSRRDLLLRHAQKLHAGCADAITRLRRKSIKSNSISSASGESYDDALLSQSPYQKDYAEATQGAGVVGSKANASAAIPTPGNSHRGSLDSIQFNLNLFNPASASRKVKKDVKTPQLSRNPSLKDSSLQRQMFDRRKSNRGRGASFSAQSGGNYAMAMPEYNDSYPGADNVEFSTPQLLPSTMGDDNSWLSNLSTIPGMENSHKSGPSRTRDESITSLSLDNHDLQNPTFQSMMRSDSITSTGSFHNMDAATPSQPPYPSQNGSFSKPSRNEPQINRQSDGDMGYSFYGIPESMMTKMQGVPKMNQPLSPIKQELDDELMDLDNGNSFDAMHSMNIPAAITNGVNFDLNFLKDFDELTQDFDVGSKFLPNGYSFYGDVQSVSSSGIDSTPPPQLLSPSGNSGSHHYSQYGQSHHDENALQAGDSRSASDGGYSRTNLFTRNIRYMINKSLSKYPISGIMSPSIPSNEKLEQYLQNFVSMFLSHFPFIHPSKLNEYEIMSMTSNEPMSNESARVCMPLLVATIGALLANNKNDSEHLYEASRRTIHIYLENRKNSAGDIIGASQSPTQTVNPLWLIQSLTLSVIYGLFSDNENNVYIVIRQLNALNSLVKTSIKSNRKILFSISGEDEEFFKIIHEGGTADRNMSMISEEKKGEVFFKNNISLQSQARIVFMIYKLTNFILMTYNVPLTLSINDLGSLTCPNTHDEYLWSFRNYTEFTNYQKATDTPHGIDFYLSKNEHNSIVFKDLLFKLSKNDNNPSLVSQLSNLSKYGFTSIAHGIYEMKQYDEMKYIDVFSILDSLTMFVDNSKNNSDTRIVKDASLDFEKQDYALLVSFIKISSTIDFKLVKEQSWLKNFDELTKNYHKFLNSANSVDDVEFLKVIDCCILIIKLILFKTEDRGQDKDVNGLQFGDNSLSHQYNSCADFEKMMGWKINDEVDITKNSVHSQMLFHVFTILSVFAIFIAKRNRGQNDLANSDKPTYTSQLNQRFMVVLRVLARIEQFLKTKYRNSKHESDLTNLYLFSSFNNDSLLMDSTDFMHDDSAMEQLVNSHENYFAFSLEKALYVLKIGELMLRYLYDTNIKVCIFRKLSGSLSQMRKFLIDNETLSKEEREFRREERKENEQNIKDLKFAVGGFVVLVVILTHYALVMRQLLRYPDMSYVWMGVHFGGLGVTIVATVWLFIKFVYKKIYAEELKEMNEKKEE</sequence>
<keyword evidence="4 7" id="KW-0863">Zinc-finger</keyword>
<keyword evidence="2" id="KW-0479">Metal-binding</keyword>
<keyword evidence="9" id="KW-0472">Membrane</keyword>
<comment type="subcellular location">
    <subcellularLocation>
        <location evidence="1">Nucleus</location>
    </subcellularLocation>
</comment>
<feature type="compositionally biased region" description="Polar residues" evidence="8">
    <location>
        <begin position="339"/>
        <end position="357"/>
    </location>
</feature>
<accession>A0ABX8I7E2</accession>
<dbReference type="InterPro" id="IPR051059">
    <property type="entry name" value="VerF-like"/>
</dbReference>
<feature type="transmembrane region" description="Helical" evidence="9">
    <location>
        <begin position="1205"/>
        <end position="1225"/>
    </location>
</feature>
<feature type="region of interest" description="Disordered" evidence="8">
    <location>
        <begin position="461"/>
        <end position="494"/>
    </location>
</feature>
<proteinExistence type="predicted"/>
<evidence type="ECO:0000313" key="12">
    <source>
        <dbReference type="Proteomes" id="UP000825434"/>
    </source>
</evidence>
<dbReference type="InterPro" id="IPR013087">
    <property type="entry name" value="Znf_C2H2_type"/>
</dbReference>
<dbReference type="SUPFAM" id="SSF57667">
    <property type="entry name" value="beta-beta-alpha zinc fingers"/>
    <property type="match status" value="1"/>
</dbReference>
<reference evidence="11 12" key="1">
    <citation type="submission" date="2021-06" db="EMBL/GenBank/DDBJ databases">
        <title>Candida outbreak in Lebanon.</title>
        <authorList>
            <person name="Finianos M."/>
        </authorList>
    </citation>
    <scope>NUCLEOTIDE SEQUENCE [LARGE SCALE GENOMIC DNA]</scope>
    <source>
        <strain evidence="11">CA3LBN</strain>
    </source>
</reference>
<evidence type="ECO:0000256" key="5">
    <source>
        <dbReference type="ARBA" id="ARBA00022833"/>
    </source>
</evidence>
<evidence type="ECO:0000256" key="4">
    <source>
        <dbReference type="ARBA" id="ARBA00022771"/>
    </source>
</evidence>
<feature type="compositionally biased region" description="Low complexity" evidence="8">
    <location>
        <begin position="480"/>
        <end position="490"/>
    </location>
</feature>
<dbReference type="Proteomes" id="UP000825434">
    <property type="component" value="Chromosome 3"/>
</dbReference>